<dbReference type="EMBL" id="GIBP01002912">
    <property type="protein sequence ID" value="NDV31881.1"/>
    <property type="molecule type" value="Transcribed_RNA"/>
</dbReference>
<evidence type="ECO:0000256" key="2">
    <source>
        <dbReference type="ARBA" id="ARBA00010617"/>
    </source>
</evidence>
<reference evidence="9" key="1">
    <citation type="journal article" date="2020" name="J. Eukaryot. Microbiol.">
        <title>De novo Sequencing, Assembly and Annotation of the Transcriptome for the Free-Living Testate Amoeba Arcella intermedia.</title>
        <authorList>
            <person name="Ribeiro G.M."/>
            <person name="Porfirio-Sousa A.L."/>
            <person name="Maurer-Alcala X.X."/>
            <person name="Katz L.A."/>
            <person name="Lahr D.J.G."/>
        </authorList>
    </citation>
    <scope>NUCLEOTIDE SEQUENCE</scope>
</reference>
<comment type="similarity">
    <text evidence="2">Belongs to the cytochrome P450 family.</text>
</comment>
<dbReference type="PANTHER" id="PTHR24279">
    <property type="entry name" value="CYTOCHROME P450"/>
    <property type="match status" value="1"/>
</dbReference>
<evidence type="ECO:0008006" key="10">
    <source>
        <dbReference type="Google" id="ProtNLM"/>
    </source>
</evidence>
<dbReference type="GO" id="GO:0020037">
    <property type="term" value="F:heme binding"/>
    <property type="evidence" value="ECO:0007669"/>
    <property type="project" value="InterPro"/>
</dbReference>
<dbReference type="GO" id="GO:0016705">
    <property type="term" value="F:oxidoreductase activity, acting on paired donors, with incorporation or reduction of molecular oxygen"/>
    <property type="evidence" value="ECO:0007669"/>
    <property type="project" value="InterPro"/>
</dbReference>
<proteinExistence type="inferred from homology"/>
<evidence type="ECO:0000256" key="4">
    <source>
        <dbReference type="ARBA" id="ARBA00022723"/>
    </source>
</evidence>
<dbReference type="GO" id="GO:0005506">
    <property type="term" value="F:iron ion binding"/>
    <property type="evidence" value="ECO:0007669"/>
    <property type="project" value="InterPro"/>
</dbReference>
<dbReference type="InterPro" id="IPR001128">
    <property type="entry name" value="Cyt_P450"/>
</dbReference>
<accession>A0A6B2L4N7</accession>
<evidence type="ECO:0000256" key="1">
    <source>
        <dbReference type="ARBA" id="ARBA00001971"/>
    </source>
</evidence>
<keyword evidence="5" id="KW-0560">Oxidoreductase</keyword>
<keyword evidence="3 8" id="KW-0349">Heme</keyword>
<name>A0A6B2L4N7_9EUKA</name>
<dbReference type="AlphaFoldDB" id="A0A6B2L4N7"/>
<organism evidence="9">
    <name type="scientific">Arcella intermedia</name>
    <dbReference type="NCBI Taxonomy" id="1963864"/>
    <lineage>
        <taxon>Eukaryota</taxon>
        <taxon>Amoebozoa</taxon>
        <taxon>Tubulinea</taxon>
        <taxon>Elardia</taxon>
        <taxon>Arcellinida</taxon>
        <taxon>Sphaerothecina</taxon>
        <taxon>Arcellidae</taxon>
        <taxon>Arcella</taxon>
    </lineage>
</organism>
<evidence type="ECO:0000313" key="9">
    <source>
        <dbReference type="EMBL" id="NDV31881.1"/>
    </source>
</evidence>
<keyword evidence="7" id="KW-0503">Monooxygenase</keyword>
<dbReference type="InterPro" id="IPR036396">
    <property type="entry name" value="Cyt_P450_sf"/>
</dbReference>
<keyword evidence="4 8" id="KW-0479">Metal-binding</keyword>
<dbReference type="InterPro" id="IPR050479">
    <property type="entry name" value="CYP11_CYP27_families"/>
</dbReference>
<evidence type="ECO:0000256" key="3">
    <source>
        <dbReference type="ARBA" id="ARBA00022617"/>
    </source>
</evidence>
<dbReference type="PRINTS" id="PR00463">
    <property type="entry name" value="EP450I"/>
</dbReference>
<dbReference type="Pfam" id="PF00067">
    <property type="entry name" value="p450"/>
    <property type="match status" value="1"/>
</dbReference>
<feature type="binding site" description="axial binding residue" evidence="8">
    <location>
        <position position="331"/>
    </location>
    <ligand>
        <name>heme</name>
        <dbReference type="ChEBI" id="CHEBI:30413"/>
    </ligand>
    <ligandPart>
        <name>Fe</name>
        <dbReference type="ChEBI" id="CHEBI:18248"/>
    </ligandPart>
</feature>
<dbReference type="PANTHER" id="PTHR24279:SF120">
    <property type="entry name" value="CYTOCHROME P450"/>
    <property type="match status" value="1"/>
</dbReference>
<keyword evidence="6 8" id="KW-0408">Iron</keyword>
<dbReference type="Gene3D" id="1.10.630.10">
    <property type="entry name" value="Cytochrome P450"/>
    <property type="match status" value="1"/>
</dbReference>
<evidence type="ECO:0000256" key="6">
    <source>
        <dbReference type="ARBA" id="ARBA00023004"/>
    </source>
</evidence>
<sequence>MMPPWIERDRRLKAADPNYVPYIHISTGKEWKDRRVLVDQKLLVVSQVQNYMEGIDTIASDFVKIIGNSLDSDGKSNKLEETVFSYSTEGIGWVVFGTRIHALAEHIPERARKFQETLHSLFDLLMSLTFSRWYYWWNPRWKKFNQAIDDIEKLGAEFSKEAAAAKGEHKQDLTSFMMQNGVSSEVALKDAITMFFAGSHSTSLSILWLIYNLGKYPEIQEKVRAEVASIITKDEKITPESLKKMRYVRDTIKENLRFSFPTSGLFRVLDEPTSIGGYEIPPKTIITLMQWVQVKNKEYFKDPYKFRPERWAETKHFPWIHLPFGFGPRMCQGFRVSELEQYIVLIKLIQNFRWTTEGTVEPLVKLFIEPDKPLQIKWTKI</sequence>
<dbReference type="InterPro" id="IPR002401">
    <property type="entry name" value="Cyt_P450_E_grp-I"/>
</dbReference>
<dbReference type="PRINTS" id="PR00385">
    <property type="entry name" value="P450"/>
</dbReference>
<protein>
    <recommendedName>
        <fullName evidence="10">Cytochrome P450</fullName>
    </recommendedName>
</protein>
<evidence type="ECO:0000256" key="5">
    <source>
        <dbReference type="ARBA" id="ARBA00023002"/>
    </source>
</evidence>
<evidence type="ECO:0000256" key="7">
    <source>
        <dbReference type="ARBA" id="ARBA00023033"/>
    </source>
</evidence>
<evidence type="ECO:0000256" key="8">
    <source>
        <dbReference type="PIRSR" id="PIRSR602401-1"/>
    </source>
</evidence>
<comment type="cofactor">
    <cofactor evidence="1 8">
        <name>heme</name>
        <dbReference type="ChEBI" id="CHEBI:30413"/>
    </cofactor>
</comment>
<dbReference type="SUPFAM" id="SSF48264">
    <property type="entry name" value="Cytochrome P450"/>
    <property type="match status" value="1"/>
</dbReference>
<dbReference type="GO" id="GO:0004497">
    <property type="term" value="F:monooxygenase activity"/>
    <property type="evidence" value="ECO:0007669"/>
    <property type="project" value="UniProtKB-KW"/>
</dbReference>